<feature type="transmembrane region" description="Helical" evidence="2">
    <location>
        <begin position="439"/>
        <end position="461"/>
    </location>
</feature>
<proteinExistence type="predicted"/>
<evidence type="ECO:0000256" key="2">
    <source>
        <dbReference type="SAM" id="Phobius"/>
    </source>
</evidence>
<dbReference type="Proteomes" id="UP001321749">
    <property type="component" value="Unassembled WGS sequence"/>
</dbReference>
<protein>
    <submittedName>
        <fullName evidence="3">Uncharacterized protein</fullName>
    </submittedName>
</protein>
<keyword evidence="4" id="KW-1185">Reference proteome</keyword>
<dbReference type="Gene3D" id="1.20.58.340">
    <property type="entry name" value="Magnesium transport protein CorA, transmembrane region"/>
    <property type="match status" value="1"/>
</dbReference>
<feature type="transmembrane region" description="Helical" evidence="2">
    <location>
        <begin position="403"/>
        <end position="427"/>
    </location>
</feature>
<evidence type="ECO:0000313" key="4">
    <source>
        <dbReference type="Proteomes" id="UP001321749"/>
    </source>
</evidence>
<comment type="caution">
    <text evidence="3">The sequence shown here is derived from an EMBL/GenBank/DDBJ whole genome shotgun (WGS) entry which is preliminary data.</text>
</comment>
<name>A0AAV9HJE3_9PEZI</name>
<reference evidence="3" key="1">
    <citation type="journal article" date="2023" name="Mol. Phylogenet. Evol.">
        <title>Genome-scale phylogeny and comparative genomics of the fungal order Sordariales.</title>
        <authorList>
            <person name="Hensen N."/>
            <person name="Bonometti L."/>
            <person name="Westerberg I."/>
            <person name="Brannstrom I.O."/>
            <person name="Guillou S."/>
            <person name="Cros-Aarteil S."/>
            <person name="Calhoun S."/>
            <person name="Haridas S."/>
            <person name="Kuo A."/>
            <person name="Mondo S."/>
            <person name="Pangilinan J."/>
            <person name="Riley R."/>
            <person name="LaButti K."/>
            <person name="Andreopoulos B."/>
            <person name="Lipzen A."/>
            <person name="Chen C."/>
            <person name="Yan M."/>
            <person name="Daum C."/>
            <person name="Ng V."/>
            <person name="Clum A."/>
            <person name="Steindorff A."/>
            <person name="Ohm R.A."/>
            <person name="Martin F."/>
            <person name="Silar P."/>
            <person name="Natvig D.O."/>
            <person name="Lalanne C."/>
            <person name="Gautier V."/>
            <person name="Ament-Velasquez S.L."/>
            <person name="Kruys A."/>
            <person name="Hutchinson M.I."/>
            <person name="Powell A.J."/>
            <person name="Barry K."/>
            <person name="Miller A.N."/>
            <person name="Grigoriev I.V."/>
            <person name="Debuchy R."/>
            <person name="Gladieux P."/>
            <person name="Hiltunen Thoren M."/>
            <person name="Johannesson H."/>
        </authorList>
    </citation>
    <scope>NUCLEOTIDE SEQUENCE</scope>
    <source>
        <strain evidence="3">PSN324</strain>
    </source>
</reference>
<reference evidence="3" key="2">
    <citation type="submission" date="2023-06" db="EMBL/GenBank/DDBJ databases">
        <authorList>
            <consortium name="Lawrence Berkeley National Laboratory"/>
            <person name="Mondo S.J."/>
            <person name="Hensen N."/>
            <person name="Bonometti L."/>
            <person name="Westerberg I."/>
            <person name="Brannstrom I.O."/>
            <person name="Guillou S."/>
            <person name="Cros-Aarteil S."/>
            <person name="Calhoun S."/>
            <person name="Haridas S."/>
            <person name="Kuo A."/>
            <person name="Pangilinan J."/>
            <person name="Riley R."/>
            <person name="Labutti K."/>
            <person name="Andreopoulos B."/>
            <person name="Lipzen A."/>
            <person name="Chen C."/>
            <person name="Yanf M."/>
            <person name="Daum C."/>
            <person name="Ng V."/>
            <person name="Clum A."/>
            <person name="Steindorff A."/>
            <person name="Ohm R."/>
            <person name="Martin F."/>
            <person name="Silar P."/>
            <person name="Natvig D."/>
            <person name="Lalanne C."/>
            <person name="Gautier V."/>
            <person name="Ament-Velasquez S.L."/>
            <person name="Kruys A."/>
            <person name="Hutchinson M.I."/>
            <person name="Powell A.J."/>
            <person name="Barry K."/>
            <person name="Miller A.N."/>
            <person name="Grigoriev I.V."/>
            <person name="Debuchy R."/>
            <person name="Gladieux P."/>
            <person name="Thoren M.H."/>
            <person name="Johannesson H."/>
        </authorList>
    </citation>
    <scope>NUCLEOTIDE SEQUENCE</scope>
    <source>
        <strain evidence="3">PSN324</strain>
    </source>
</reference>
<feature type="region of interest" description="Disordered" evidence="1">
    <location>
        <begin position="65"/>
        <end position="86"/>
    </location>
</feature>
<sequence length="486" mass="55703">MDWINPDAEFTSHDLSTFCYLGQGDEAHQALVIWKTDDDERPRIEPIKKNGEPFKQTWKLHNDSDKTLHRSPCRAQPDLTESDGSFHAPRSLQALLQDQEPGSYVLICGRAPEVFEGQPSRVSDIPFWREEWESVTSSFHVHRTITRTILRDVAYVSSLRHTRKGSERPEISYTARMAASLPNDLALSTTYIPHRKTTFTVIYGANDDQTHSIWERIRSAGESIHHPLLALGIFMELERERLISTAEHLADQFTLGSDVLENRSWDPDNSKMQSYLEVCLRSRTLVDHMRAVKRQLAKVMLEIDELDRCWQAAAAARGRDDETRQGDLIKTGQQMKQRISDMLDEYDDKIDECKKMAQNLSLVMQTGFNQIARQDSVINTRISQANTMIALETKRESAQMRSIALLTMIYLPLSCVASVFSTTLFNWSPTDGEPIVSKHIWVLFAFAAVLTAITLGVWHFTTNRDKRKEDKRRESFRIGEKGDEMV</sequence>
<evidence type="ECO:0000256" key="1">
    <source>
        <dbReference type="SAM" id="MobiDB-lite"/>
    </source>
</evidence>
<gene>
    <name evidence="3" type="ORF">QBC42DRAFT_272228</name>
</gene>
<dbReference type="EMBL" id="MU865011">
    <property type="protein sequence ID" value="KAK4460463.1"/>
    <property type="molecule type" value="Genomic_DNA"/>
</dbReference>
<organism evidence="3 4">
    <name type="scientific">Cladorrhinum samala</name>
    <dbReference type="NCBI Taxonomy" id="585594"/>
    <lineage>
        <taxon>Eukaryota</taxon>
        <taxon>Fungi</taxon>
        <taxon>Dikarya</taxon>
        <taxon>Ascomycota</taxon>
        <taxon>Pezizomycotina</taxon>
        <taxon>Sordariomycetes</taxon>
        <taxon>Sordariomycetidae</taxon>
        <taxon>Sordariales</taxon>
        <taxon>Podosporaceae</taxon>
        <taxon>Cladorrhinum</taxon>
    </lineage>
</organism>
<accession>A0AAV9HJE3</accession>
<keyword evidence="2" id="KW-1133">Transmembrane helix</keyword>
<dbReference type="AlphaFoldDB" id="A0AAV9HJE3"/>
<evidence type="ECO:0000313" key="3">
    <source>
        <dbReference type="EMBL" id="KAK4460463.1"/>
    </source>
</evidence>
<keyword evidence="2" id="KW-0472">Membrane</keyword>
<keyword evidence="2" id="KW-0812">Transmembrane</keyword>